<dbReference type="GO" id="GO:0016020">
    <property type="term" value="C:membrane"/>
    <property type="evidence" value="ECO:0007669"/>
    <property type="project" value="UniProtKB-SubCell"/>
</dbReference>
<organism evidence="7 8">
    <name type="scientific">Simiduia agarivorans (strain DSM 21679 / JCM 13881 / BCRC 17597 / SA1)</name>
    <dbReference type="NCBI Taxonomy" id="1117647"/>
    <lineage>
        <taxon>Bacteria</taxon>
        <taxon>Pseudomonadati</taxon>
        <taxon>Pseudomonadota</taxon>
        <taxon>Gammaproteobacteria</taxon>
        <taxon>Cellvibrionales</taxon>
        <taxon>Cellvibrionaceae</taxon>
        <taxon>Simiduia</taxon>
    </lineage>
</organism>
<dbReference type="KEGG" id="saga:M5M_15205"/>
<comment type="subcellular location">
    <subcellularLocation>
        <location evidence="1">Membrane</location>
        <topology evidence="1">Multi-pass membrane protein</topology>
    </subcellularLocation>
</comment>
<protein>
    <recommendedName>
        <fullName evidence="6">NarX-like N-terminal domain-containing protein</fullName>
    </recommendedName>
</protein>
<dbReference type="Pfam" id="PF13675">
    <property type="entry name" value="PilJ"/>
    <property type="match status" value="2"/>
</dbReference>
<feature type="chain" id="PRO_5003878524" description="NarX-like N-terminal domain-containing protein" evidence="5">
    <location>
        <begin position="22"/>
        <end position="256"/>
    </location>
</feature>
<dbReference type="EMBL" id="CP003746">
    <property type="protein sequence ID" value="AFV00174.1"/>
    <property type="molecule type" value="Genomic_DNA"/>
</dbReference>
<evidence type="ECO:0000256" key="5">
    <source>
        <dbReference type="SAM" id="SignalP"/>
    </source>
</evidence>
<keyword evidence="5" id="KW-0732">Signal</keyword>
<keyword evidence="8" id="KW-1185">Reference proteome</keyword>
<reference evidence="7 8" key="1">
    <citation type="journal article" date="2013" name="Genome Announc.">
        <title>Complete genome sequence of Simiduia agarivorans SA1(T), a marine bacterium able to degrade a variety of polysaccharides.</title>
        <authorList>
            <person name="Lin S.Y."/>
            <person name="Shieh W.Y."/>
            <person name="Chen J.S."/>
            <person name="Tang S.L."/>
        </authorList>
    </citation>
    <scope>NUCLEOTIDE SEQUENCE [LARGE SCALE GENOMIC DNA]</scope>
    <source>
        <strain evidence="8">DSM 21679 / JCM 13881 / BCRC 17597 / SA1</strain>
    </source>
</reference>
<evidence type="ECO:0000313" key="8">
    <source>
        <dbReference type="Proteomes" id="UP000000466"/>
    </source>
</evidence>
<sequence length="256" mass="28259">MKTLFGFLIFIGLSMGHAANAAITMGEAIDRAGQQRMLSQRIAQNYLLAAIQPGSEKGPDRMNRAISQFESNLAALEGFDRAASISPELIKVKALWVPYKTLSQQPVSREGAEKMLIQSDALLAQAHAYVGLLEGLSDSKKGELVNISGRQRMLSQRIAKNYLAYYYQIGGEERIKALYEDLAEYENVLGFLKESPLNTDVINTKLNKVQGQFAYASKGFDGDMTLKGDRLIYVITGTTDAMLKNMDDVTKLYAAL</sequence>
<keyword evidence="4" id="KW-0472">Membrane</keyword>
<keyword evidence="2" id="KW-0812">Transmembrane</keyword>
<dbReference type="eggNOG" id="COG3850">
    <property type="taxonomic scope" value="Bacteria"/>
</dbReference>
<dbReference type="InterPro" id="IPR029095">
    <property type="entry name" value="NarX-like_N"/>
</dbReference>
<evidence type="ECO:0000313" key="7">
    <source>
        <dbReference type="EMBL" id="AFV00174.1"/>
    </source>
</evidence>
<dbReference type="Proteomes" id="UP000000466">
    <property type="component" value="Chromosome"/>
</dbReference>
<dbReference type="STRING" id="1117647.M5M_15205"/>
<evidence type="ECO:0000259" key="6">
    <source>
        <dbReference type="Pfam" id="PF13675"/>
    </source>
</evidence>
<evidence type="ECO:0000256" key="4">
    <source>
        <dbReference type="ARBA" id="ARBA00023136"/>
    </source>
</evidence>
<evidence type="ECO:0000256" key="3">
    <source>
        <dbReference type="ARBA" id="ARBA00022989"/>
    </source>
</evidence>
<dbReference type="AlphaFoldDB" id="K4KQ00"/>
<feature type="domain" description="NarX-like N-terminal" evidence="6">
    <location>
        <begin position="140"/>
        <end position="204"/>
    </location>
</feature>
<proteinExistence type="predicted"/>
<dbReference type="RefSeq" id="WP_015048326.1">
    <property type="nucleotide sequence ID" value="NC_018868.3"/>
</dbReference>
<name>K4KQ00_SIMAS</name>
<evidence type="ECO:0000256" key="1">
    <source>
        <dbReference type="ARBA" id="ARBA00004141"/>
    </source>
</evidence>
<gene>
    <name evidence="7" type="ordered locus">M5M_15205</name>
</gene>
<keyword evidence="3" id="KW-1133">Transmembrane helix</keyword>
<dbReference type="OrthoDB" id="952521at2"/>
<accession>K4KQ00</accession>
<dbReference type="HOGENOM" id="CLU_076817_0_0_6"/>
<feature type="domain" description="NarX-like N-terminal" evidence="6">
    <location>
        <begin position="26"/>
        <end position="108"/>
    </location>
</feature>
<evidence type="ECO:0000256" key="2">
    <source>
        <dbReference type="ARBA" id="ARBA00022692"/>
    </source>
</evidence>
<feature type="signal peptide" evidence="5">
    <location>
        <begin position="1"/>
        <end position="21"/>
    </location>
</feature>